<gene>
    <name evidence="3" type="ORF">OVN521_LOCUS33325</name>
    <name evidence="2" type="ORF">WKI299_LOCUS21845</name>
</gene>
<feature type="compositionally biased region" description="Basic and acidic residues" evidence="1">
    <location>
        <begin position="261"/>
        <end position="273"/>
    </location>
</feature>
<keyword evidence="4" id="KW-1185">Reference proteome</keyword>
<dbReference type="EMBL" id="CAJNRF010009307">
    <property type="protein sequence ID" value="CAF2108716.1"/>
    <property type="molecule type" value="Genomic_DNA"/>
</dbReference>
<name>A0A820M2P1_9BILA</name>
<feature type="region of interest" description="Disordered" evidence="1">
    <location>
        <begin position="261"/>
        <end position="288"/>
    </location>
</feature>
<feature type="compositionally biased region" description="Polar residues" evidence="1">
    <location>
        <begin position="224"/>
        <end position="235"/>
    </location>
</feature>
<proteinExistence type="predicted"/>
<evidence type="ECO:0000313" key="3">
    <source>
        <dbReference type="EMBL" id="CAF4366043.1"/>
    </source>
</evidence>
<dbReference type="Proteomes" id="UP000663856">
    <property type="component" value="Unassembled WGS sequence"/>
</dbReference>
<organism evidence="3 4">
    <name type="scientific">Rotaria magnacalcarata</name>
    <dbReference type="NCBI Taxonomy" id="392030"/>
    <lineage>
        <taxon>Eukaryota</taxon>
        <taxon>Metazoa</taxon>
        <taxon>Spiralia</taxon>
        <taxon>Gnathifera</taxon>
        <taxon>Rotifera</taxon>
        <taxon>Eurotatoria</taxon>
        <taxon>Bdelloidea</taxon>
        <taxon>Philodinida</taxon>
        <taxon>Philodinidae</taxon>
        <taxon>Rotaria</taxon>
    </lineage>
</organism>
<comment type="caution">
    <text evidence="3">The sequence shown here is derived from an EMBL/GenBank/DDBJ whole genome shotgun (WGS) entry which is preliminary data.</text>
</comment>
<evidence type="ECO:0000313" key="4">
    <source>
        <dbReference type="Proteomes" id="UP000663866"/>
    </source>
</evidence>
<reference evidence="3" key="1">
    <citation type="submission" date="2021-02" db="EMBL/GenBank/DDBJ databases">
        <authorList>
            <person name="Nowell W R."/>
        </authorList>
    </citation>
    <scope>NUCLEOTIDE SEQUENCE</scope>
</reference>
<feature type="compositionally biased region" description="Polar residues" evidence="1">
    <location>
        <begin position="737"/>
        <end position="747"/>
    </location>
</feature>
<feature type="compositionally biased region" description="Polar residues" evidence="1">
    <location>
        <begin position="274"/>
        <end position="284"/>
    </location>
</feature>
<feature type="region of interest" description="Disordered" evidence="1">
    <location>
        <begin position="213"/>
        <end position="242"/>
    </location>
</feature>
<feature type="compositionally biased region" description="Pro residues" evidence="1">
    <location>
        <begin position="753"/>
        <end position="764"/>
    </location>
</feature>
<evidence type="ECO:0000256" key="1">
    <source>
        <dbReference type="SAM" id="MobiDB-lite"/>
    </source>
</evidence>
<sequence>MQKCYSLNDQVWHAHVKVEQRDLRDPGGGLVEAINPIFLPRTVPSSPSSTPSIDVLQLTSTVKDRINEFESVQSSKPIVKSPSSTLLANKQSTTSSLNDTIIITNTCDSSSTDEFIDFQDIDLTVKNLQTPPLQIDGFDAITCKISANRQQAPCISPGLEQSDLSDTPSSEPNAPAVVLTNESISWPAGIVKRQTEDFEEKVRNLDSLSKKLSNKSKDGEWLQPSLSRQASSHSLGATEEDNLRRDDPFSACVDCVFDREETKEKKGMRKDNSETPSRNNSWGSFDSAVILPDRDAPSRQSSWGSCDTRISAGSILSRNSSLGTFDLKTGWLGHRDYLPQPNSAPPIAYFDKDAPPLNISPSTIRRNKINAKLGSVYPLGEQENIQPKSSAMVKAFGPIPYRNIADMEPCSAQEIDSSADFFLPSSPPIISQIVQCNEISRLKPDNSRTDCIVSWPPLISNVNSKYHETMVPGFVEQTRRKLESKAEFIGELGSSQNNLYSTTSAPAIGRSLSSGCMSTFAGTECKVNPITRSASEKRAKSVTHSPALSVKKIMSTLEKPTLGSCDTVFEGVLKPGPFDFFGRSHSLERLGDATSKFNNKVASFPQIQTCDRSESQTFLDRQDVETEAQVNQLEKDQEEIKVKNLVDMFEVSRSSSCKNIGVTVSPPSLQKSVIVLRKIRPRSESMGDKELPPIPPVPQRKSSLDHGLRITAPNSPNRRSFNIECLRQSVSTTNSNASINSFTISNGINKPPSINPPKPPPPPP</sequence>
<feature type="region of interest" description="Disordered" evidence="1">
    <location>
        <begin position="684"/>
        <end position="704"/>
    </location>
</feature>
<dbReference type="AlphaFoldDB" id="A0A820M2P1"/>
<accession>A0A820M2P1</accession>
<evidence type="ECO:0000313" key="2">
    <source>
        <dbReference type="EMBL" id="CAF2108716.1"/>
    </source>
</evidence>
<protein>
    <submittedName>
        <fullName evidence="3">Uncharacterized protein</fullName>
    </submittedName>
</protein>
<feature type="region of interest" description="Disordered" evidence="1">
    <location>
        <begin position="737"/>
        <end position="764"/>
    </location>
</feature>
<dbReference type="Proteomes" id="UP000663866">
    <property type="component" value="Unassembled WGS sequence"/>
</dbReference>
<feature type="non-terminal residue" evidence="3">
    <location>
        <position position="764"/>
    </location>
</feature>
<dbReference type="EMBL" id="CAJOBG010034079">
    <property type="protein sequence ID" value="CAF4366043.1"/>
    <property type="molecule type" value="Genomic_DNA"/>
</dbReference>